<dbReference type="Pfam" id="PF22995">
    <property type="entry name" value="C2CH-3rd_BIRD-IDD"/>
    <property type="match status" value="1"/>
</dbReference>
<evidence type="ECO:0000256" key="2">
    <source>
        <dbReference type="ARBA" id="ARBA00022737"/>
    </source>
</evidence>
<comment type="caution">
    <text evidence="10">The sequence shown here is derived from an EMBL/GenBank/DDBJ whole genome shotgun (WGS) entry which is preliminary data.</text>
</comment>
<evidence type="ECO:0000313" key="10">
    <source>
        <dbReference type="EMBL" id="MCD9644363.1"/>
    </source>
</evidence>
<keyword evidence="8" id="KW-0175">Coiled coil</keyword>
<dbReference type="EMBL" id="JACEIK010004131">
    <property type="protein sequence ID" value="MCD9644363.1"/>
    <property type="molecule type" value="Genomic_DNA"/>
</dbReference>
<keyword evidence="11" id="KW-1185">Reference proteome</keyword>
<dbReference type="InterPro" id="IPR031140">
    <property type="entry name" value="IDD1-16"/>
</dbReference>
<dbReference type="PROSITE" id="PS50157">
    <property type="entry name" value="ZINC_FINGER_C2H2_2"/>
    <property type="match status" value="1"/>
</dbReference>
<protein>
    <recommendedName>
        <fullName evidence="9">C2H2-type domain-containing protein</fullName>
    </recommendedName>
</protein>
<evidence type="ECO:0000256" key="4">
    <source>
        <dbReference type="ARBA" id="ARBA00022833"/>
    </source>
</evidence>
<reference evidence="10 11" key="1">
    <citation type="journal article" date="2021" name="BMC Genomics">
        <title>Datura genome reveals duplications of psychoactive alkaloid biosynthetic genes and high mutation rate following tissue culture.</title>
        <authorList>
            <person name="Rajewski A."/>
            <person name="Carter-House D."/>
            <person name="Stajich J."/>
            <person name="Litt A."/>
        </authorList>
    </citation>
    <scope>NUCLEOTIDE SEQUENCE [LARGE SCALE GENOMIC DNA]</scope>
    <source>
        <strain evidence="10">AR-01</strain>
    </source>
</reference>
<evidence type="ECO:0000256" key="6">
    <source>
        <dbReference type="ARBA" id="ARBA00023163"/>
    </source>
</evidence>
<dbReference type="InterPro" id="IPR013087">
    <property type="entry name" value="Znf_C2H2_type"/>
</dbReference>
<keyword evidence="1" id="KW-0479">Metal-binding</keyword>
<organism evidence="10 11">
    <name type="scientific">Datura stramonium</name>
    <name type="common">Jimsonweed</name>
    <name type="synonym">Common thornapple</name>
    <dbReference type="NCBI Taxonomy" id="4076"/>
    <lineage>
        <taxon>Eukaryota</taxon>
        <taxon>Viridiplantae</taxon>
        <taxon>Streptophyta</taxon>
        <taxon>Embryophyta</taxon>
        <taxon>Tracheophyta</taxon>
        <taxon>Spermatophyta</taxon>
        <taxon>Magnoliopsida</taxon>
        <taxon>eudicotyledons</taxon>
        <taxon>Gunneridae</taxon>
        <taxon>Pentapetalae</taxon>
        <taxon>asterids</taxon>
        <taxon>lamiids</taxon>
        <taxon>Solanales</taxon>
        <taxon>Solanaceae</taxon>
        <taxon>Solanoideae</taxon>
        <taxon>Datureae</taxon>
        <taxon>Datura</taxon>
    </lineage>
</organism>
<dbReference type="Pfam" id="PF22996">
    <property type="entry name" value="C2H2-2nd_BIRD-IDD"/>
    <property type="match status" value="1"/>
</dbReference>
<dbReference type="InterPro" id="IPR036236">
    <property type="entry name" value="Znf_C2H2_sf"/>
</dbReference>
<dbReference type="InterPro" id="IPR055187">
    <property type="entry name" value="C2CH-3rd_BIRD-IDD"/>
</dbReference>
<evidence type="ECO:0000259" key="9">
    <source>
        <dbReference type="PROSITE" id="PS50157"/>
    </source>
</evidence>
<dbReference type="PROSITE" id="PS00028">
    <property type="entry name" value="ZINC_FINGER_C2H2_1"/>
    <property type="match status" value="1"/>
</dbReference>
<dbReference type="Gene3D" id="3.30.160.60">
    <property type="entry name" value="Classic Zinc Finger"/>
    <property type="match status" value="1"/>
</dbReference>
<name>A0ABS8VDV4_DATST</name>
<dbReference type="PANTHER" id="PTHR10593:SF10">
    <property type="entry name" value="OS08G0467100 PROTEIN"/>
    <property type="match status" value="1"/>
</dbReference>
<keyword evidence="2" id="KW-0677">Repeat</keyword>
<dbReference type="SMART" id="SM00355">
    <property type="entry name" value="ZnF_C2H2"/>
    <property type="match status" value="3"/>
</dbReference>
<evidence type="ECO:0000256" key="1">
    <source>
        <dbReference type="ARBA" id="ARBA00022723"/>
    </source>
</evidence>
<dbReference type="Pfam" id="PF13912">
    <property type="entry name" value="zf-C2H2_6"/>
    <property type="match status" value="1"/>
</dbReference>
<feature type="domain" description="C2H2-type" evidence="9">
    <location>
        <begin position="79"/>
        <end position="101"/>
    </location>
</feature>
<evidence type="ECO:0000256" key="8">
    <source>
        <dbReference type="SAM" id="Coils"/>
    </source>
</evidence>
<sequence>MLASHSFLFPGPSNYSDPFSSPENGNFIIKRKRRPAGTPGFGLRSNITEFYRTRNFEYADPDAQVIYLTAEMLMESDRYVCEICNLSFQREQNLQMHRRRHKVPWKLKKKDEEKNEMDQVIKKRVYVCPEPSCVHHDPCHALGDLVGIKKHFRRKHSNYKQWICQKCNKGYAVQSDYKAHIKTCGTKGHSCDCGRVFSRVETFIEHQDSCKPQSSSTTTTKECHDVQTPKPILLPTTTTTTHPHDQYYSRTLPNLDLELFTSPNYYYNNQNTHYYSPQFLGSKNEQTPHGSNLSSSSFGGQSHDYYNIVQNNKNEAKGIIEEATTQVSRLKSEANEILKIAMEEKAMALEKRQEAKCLIELANLEMAKAREIRQSVVASTSSNKIDMYTMRIIVEREDDFSYDKKSDLYEYYYGLRR</sequence>
<evidence type="ECO:0000313" key="11">
    <source>
        <dbReference type="Proteomes" id="UP000823775"/>
    </source>
</evidence>
<evidence type="ECO:0000256" key="7">
    <source>
        <dbReference type="PROSITE-ProRule" id="PRU00042"/>
    </source>
</evidence>
<evidence type="ECO:0000256" key="3">
    <source>
        <dbReference type="ARBA" id="ARBA00022771"/>
    </source>
</evidence>
<keyword evidence="3 7" id="KW-0863">Zinc-finger</keyword>
<keyword evidence="6" id="KW-0804">Transcription</keyword>
<keyword evidence="4" id="KW-0862">Zinc</keyword>
<feature type="coiled-coil region" evidence="8">
    <location>
        <begin position="313"/>
        <end position="340"/>
    </location>
</feature>
<dbReference type="SUPFAM" id="SSF57667">
    <property type="entry name" value="beta-beta-alpha zinc fingers"/>
    <property type="match status" value="1"/>
</dbReference>
<dbReference type="Proteomes" id="UP000823775">
    <property type="component" value="Unassembled WGS sequence"/>
</dbReference>
<accession>A0ABS8VDV4</accession>
<proteinExistence type="predicted"/>
<gene>
    <name evidence="10" type="ORF">HAX54_032561</name>
</gene>
<dbReference type="PANTHER" id="PTHR10593">
    <property type="entry name" value="SERINE/THREONINE-PROTEIN KINASE RIO"/>
    <property type="match status" value="1"/>
</dbReference>
<dbReference type="InterPro" id="IPR055186">
    <property type="entry name" value="C2H2-2nd_BIRD-IDD"/>
</dbReference>
<keyword evidence="5" id="KW-0805">Transcription regulation</keyword>
<evidence type="ECO:0000256" key="5">
    <source>
        <dbReference type="ARBA" id="ARBA00023015"/>
    </source>
</evidence>